<dbReference type="InterPro" id="IPR006385">
    <property type="entry name" value="HAD_hydro_SerB1"/>
</dbReference>
<evidence type="ECO:0000256" key="1">
    <source>
        <dbReference type="ARBA" id="ARBA00009184"/>
    </source>
</evidence>
<dbReference type="Gene3D" id="3.40.50.1000">
    <property type="entry name" value="HAD superfamily/HAD-like"/>
    <property type="match status" value="1"/>
</dbReference>
<keyword evidence="3 6" id="KW-0378">Hydrolase</keyword>
<dbReference type="PANTHER" id="PTHR43344">
    <property type="entry name" value="PHOSPHOSERINE PHOSPHATASE"/>
    <property type="match status" value="1"/>
</dbReference>
<accession>A0ABN2P4L4</accession>
<gene>
    <name evidence="6" type="ORF">GCM10009716_18700</name>
</gene>
<dbReference type="NCBIfam" id="TIGR01488">
    <property type="entry name" value="HAD-SF-IB"/>
    <property type="match status" value="1"/>
</dbReference>
<dbReference type="RefSeq" id="WP_344260303.1">
    <property type="nucleotide sequence ID" value="NZ_BAAAMJ010000015.1"/>
</dbReference>
<comment type="caution">
    <text evidence="6">The sequence shown here is derived from an EMBL/GenBank/DDBJ whole genome shotgun (WGS) entry which is preliminary data.</text>
</comment>
<sequence>MTAERRAAFFDVDGTLTTAATIFRFLEYWLAAGGEPPHVYRHRRQELRAMTATGASRTETNRAYFAAYSGHSARRVAETAEKWFETEQRSGGLLHLPAVDRLRRHQRRGDLVVLVSGSFPAALAPVSRLLSPDAVICSEPEIVDGRYTGTVHQPMISTAKADAVRRWAKENGVSLQDSTAYGDHPSDLPMLEATGRSVVIGSDPVMRERARCEGWRQLPGPPPPPPLVLPALPAPR</sequence>
<evidence type="ECO:0000313" key="7">
    <source>
        <dbReference type="Proteomes" id="UP001501303"/>
    </source>
</evidence>
<organism evidence="6 7">
    <name type="scientific">Streptomyces sodiiphilus</name>
    <dbReference type="NCBI Taxonomy" id="226217"/>
    <lineage>
        <taxon>Bacteria</taxon>
        <taxon>Bacillati</taxon>
        <taxon>Actinomycetota</taxon>
        <taxon>Actinomycetes</taxon>
        <taxon>Kitasatosporales</taxon>
        <taxon>Streptomycetaceae</taxon>
        <taxon>Streptomyces</taxon>
    </lineage>
</organism>
<dbReference type="CDD" id="cd02612">
    <property type="entry name" value="HAD_PGPPase"/>
    <property type="match status" value="1"/>
</dbReference>
<dbReference type="Pfam" id="PF12710">
    <property type="entry name" value="HAD"/>
    <property type="match status" value="1"/>
</dbReference>
<dbReference type="Proteomes" id="UP001501303">
    <property type="component" value="Unassembled WGS sequence"/>
</dbReference>
<protein>
    <submittedName>
        <fullName evidence="6">HAD-IB family hydrolase</fullName>
    </submittedName>
</protein>
<keyword evidence="2" id="KW-0479">Metal-binding</keyword>
<dbReference type="GO" id="GO:0016787">
    <property type="term" value="F:hydrolase activity"/>
    <property type="evidence" value="ECO:0007669"/>
    <property type="project" value="UniProtKB-KW"/>
</dbReference>
<comment type="similarity">
    <text evidence="1">Belongs to the HAD-like hydrolase superfamily. SerB family.</text>
</comment>
<evidence type="ECO:0000256" key="3">
    <source>
        <dbReference type="ARBA" id="ARBA00022801"/>
    </source>
</evidence>
<dbReference type="Gene3D" id="1.20.1440.100">
    <property type="entry name" value="SG protein - dephosphorylation function"/>
    <property type="match status" value="1"/>
</dbReference>
<evidence type="ECO:0000256" key="5">
    <source>
        <dbReference type="SAM" id="MobiDB-lite"/>
    </source>
</evidence>
<evidence type="ECO:0000313" key="6">
    <source>
        <dbReference type="EMBL" id="GAA1909007.1"/>
    </source>
</evidence>
<evidence type="ECO:0000256" key="2">
    <source>
        <dbReference type="ARBA" id="ARBA00022723"/>
    </source>
</evidence>
<dbReference type="InterPro" id="IPR023214">
    <property type="entry name" value="HAD_sf"/>
</dbReference>
<dbReference type="SUPFAM" id="SSF56784">
    <property type="entry name" value="HAD-like"/>
    <property type="match status" value="1"/>
</dbReference>
<feature type="region of interest" description="Disordered" evidence="5">
    <location>
        <begin position="214"/>
        <end position="236"/>
    </location>
</feature>
<dbReference type="InterPro" id="IPR036412">
    <property type="entry name" value="HAD-like_sf"/>
</dbReference>
<name>A0ABN2P4L4_9ACTN</name>
<keyword evidence="4" id="KW-0460">Magnesium</keyword>
<dbReference type="EMBL" id="BAAAMJ010000015">
    <property type="protein sequence ID" value="GAA1909007.1"/>
    <property type="molecule type" value="Genomic_DNA"/>
</dbReference>
<reference evidence="6 7" key="1">
    <citation type="journal article" date="2019" name="Int. J. Syst. Evol. Microbiol.">
        <title>The Global Catalogue of Microorganisms (GCM) 10K type strain sequencing project: providing services to taxonomists for standard genome sequencing and annotation.</title>
        <authorList>
            <consortium name="The Broad Institute Genomics Platform"/>
            <consortium name="The Broad Institute Genome Sequencing Center for Infectious Disease"/>
            <person name="Wu L."/>
            <person name="Ma J."/>
        </authorList>
    </citation>
    <scope>NUCLEOTIDE SEQUENCE [LARGE SCALE GENOMIC DNA]</scope>
    <source>
        <strain evidence="6 7">JCM 13581</strain>
    </source>
</reference>
<evidence type="ECO:0000256" key="4">
    <source>
        <dbReference type="ARBA" id="ARBA00022842"/>
    </source>
</evidence>
<dbReference type="InterPro" id="IPR050582">
    <property type="entry name" value="HAD-like_SerB"/>
</dbReference>
<proteinExistence type="inferred from homology"/>
<feature type="compositionally biased region" description="Pro residues" evidence="5">
    <location>
        <begin position="219"/>
        <end position="236"/>
    </location>
</feature>
<dbReference type="PANTHER" id="PTHR43344:SF13">
    <property type="entry name" value="PHOSPHATASE RV3661-RELATED"/>
    <property type="match status" value="1"/>
</dbReference>
<keyword evidence="7" id="KW-1185">Reference proteome</keyword>
<dbReference type="NCBIfam" id="TIGR01490">
    <property type="entry name" value="HAD-SF-IB-hyp1"/>
    <property type="match status" value="1"/>
</dbReference>